<keyword evidence="2" id="KW-1185">Reference proteome</keyword>
<dbReference type="STRING" id="428990.SAMN06295987_11122"/>
<gene>
    <name evidence="1" type="ORF">SAMN06295987_11122</name>
</gene>
<protein>
    <recommendedName>
        <fullName evidence="3">Core-binding (CB) domain-containing protein</fullName>
    </recommendedName>
</protein>
<dbReference type="EMBL" id="FVZE01000011">
    <property type="protein sequence ID" value="SLK10232.1"/>
    <property type="molecule type" value="Genomic_DNA"/>
</dbReference>
<accession>A0A1U6IQL8</accession>
<evidence type="ECO:0000313" key="1">
    <source>
        <dbReference type="EMBL" id="SLK10232.1"/>
    </source>
</evidence>
<sequence>MRNWKRTALTAEMAVLLDEYIRRMGPSPIARSVQRKVRQLGLFWTFLDMNDLSVSGLGDIDTTLINDYELWLERNGGGRFHQRHLLATLIGLLRLAPEMRGGILSQETVARLTFIGHGEGGVSQPRDAYSSGIANRLRNAARVQIEDARRRIALGDARPPIPKRMEIGTRVHEHYAAVVDAIVRLGQVGTRRKDVRRFVQLAGHRGIDNTMEALHAGFYLTRLDFIAFLVLLSLETGMEMECLLRLKADCLRNPTKGYVEIEYYKRRARGSEWKRLRVRDGGSGTPGGLIKLALALTERARGHLGTDRLWAIWTITGLRVAGDDSRKGIEVFVRHHQLLDDDGAPLHLSLSRLRKTNKAEWYRKTGGQLEHFAVGHSIPVAARHYAEIPALRPIHERTVAEASGDALEMALRPTILLPDADGDQHTAGEQGGKPAYCRSSSGEDLWLARCSGFFKSPFGSAGEACPTPFWGCLECENAVITARKLPALVAFQTFMVVQREVLDAEEWASKFGRAWWRIAGQILPAFPMALVEAARTEAELSGTELFYLPVEARL</sequence>
<organism evidence="1 2">
    <name type="scientific">Novosphingobium mathurense</name>
    <dbReference type="NCBI Taxonomy" id="428990"/>
    <lineage>
        <taxon>Bacteria</taxon>
        <taxon>Pseudomonadati</taxon>
        <taxon>Pseudomonadota</taxon>
        <taxon>Alphaproteobacteria</taxon>
        <taxon>Sphingomonadales</taxon>
        <taxon>Sphingomonadaceae</taxon>
        <taxon>Novosphingobium</taxon>
    </lineage>
</organism>
<evidence type="ECO:0008006" key="3">
    <source>
        <dbReference type="Google" id="ProtNLM"/>
    </source>
</evidence>
<dbReference type="AlphaFoldDB" id="A0A1U6IQL8"/>
<name>A0A1U6IQL8_9SPHN</name>
<proteinExistence type="predicted"/>
<dbReference type="Proteomes" id="UP000190989">
    <property type="component" value="Unassembled WGS sequence"/>
</dbReference>
<reference evidence="2" key="1">
    <citation type="submission" date="2017-02" db="EMBL/GenBank/DDBJ databases">
        <authorList>
            <person name="Varghese N."/>
            <person name="Submissions S."/>
        </authorList>
    </citation>
    <scope>NUCLEOTIDE SEQUENCE [LARGE SCALE GENOMIC DNA]</scope>
    <source>
        <strain evidence="2">SM117</strain>
    </source>
</reference>
<evidence type="ECO:0000313" key="2">
    <source>
        <dbReference type="Proteomes" id="UP000190989"/>
    </source>
</evidence>